<sequence length="370" mass="40969">MYFWHPTLNGKPMMLTKSLQEIRSLRTTRFTRLLYRSSSKGWDNHGREDIEDALKHPEPSAIKGAFSIVVDNEMMQTNSPPPPDENSMASNVPPQPKGAARPTVDRATATPKAQAPLAPVAAQKASISQRIRGEDTQTDSDSSEEPRPSHIRILPTSLPYVHEQLMEQRDREQSAHIDEVPRKEATQSEADGHGSQNGEPSPEKQAATVRSLKPCARSIIYLHKLRLEPPIGYPISKHPPKRSRKWRDVQPVESGTQSGLDATPYPNKPKPLQNKYPDLASNYYIPKDPWFIRARLLKEGVKVPGKSITQHISSTGSFTYCDTLGHSLHIEVLLSEPRYQSSGVETSTGPIALPMEGISTPGLEGGSCGR</sequence>
<reference evidence="2 3" key="1">
    <citation type="journal article" date="2014" name="Nat. Commun.">
        <title>Multiple recent horizontal transfers of a large genomic region in cheese making fungi.</title>
        <authorList>
            <person name="Cheeseman K."/>
            <person name="Ropars J."/>
            <person name="Renault P."/>
            <person name="Dupont J."/>
            <person name="Gouzy J."/>
            <person name="Branca A."/>
            <person name="Abraham A.L."/>
            <person name="Ceppi M."/>
            <person name="Conseiller E."/>
            <person name="Debuchy R."/>
            <person name="Malagnac F."/>
            <person name="Goarin A."/>
            <person name="Silar P."/>
            <person name="Lacoste S."/>
            <person name="Sallet E."/>
            <person name="Bensimon A."/>
            <person name="Giraud T."/>
            <person name="Brygoo Y."/>
        </authorList>
    </citation>
    <scope>NUCLEOTIDE SEQUENCE [LARGE SCALE GENOMIC DNA]</scope>
    <source>
        <strain evidence="3">FM 013</strain>
    </source>
</reference>
<dbReference type="EMBL" id="HG793134">
    <property type="protein sequence ID" value="CRL17668.1"/>
    <property type="molecule type" value="Genomic_DNA"/>
</dbReference>
<evidence type="ECO:0000313" key="2">
    <source>
        <dbReference type="EMBL" id="CRL17668.1"/>
    </source>
</evidence>
<proteinExistence type="predicted"/>
<dbReference type="STRING" id="1429867.A0A0G4NUC2"/>
<feature type="compositionally biased region" description="Basic and acidic residues" evidence="1">
    <location>
        <begin position="167"/>
        <end position="192"/>
    </location>
</feature>
<dbReference type="Proteomes" id="UP000053732">
    <property type="component" value="Unassembled WGS sequence"/>
</dbReference>
<dbReference type="AlphaFoldDB" id="A0A0G4NUC2"/>
<feature type="region of interest" description="Disordered" evidence="1">
    <location>
        <begin position="233"/>
        <end position="273"/>
    </location>
</feature>
<name>A0A0G4NUC2_PENC3</name>
<feature type="region of interest" description="Disordered" evidence="1">
    <location>
        <begin position="345"/>
        <end position="370"/>
    </location>
</feature>
<feature type="region of interest" description="Disordered" evidence="1">
    <location>
        <begin position="167"/>
        <end position="210"/>
    </location>
</feature>
<dbReference type="Gene3D" id="1.10.8.10">
    <property type="entry name" value="DNA helicase RuvA subunit, C-terminal domain"/>
    <property type="match status" value="1"/>
</dbReference>
<organism evidence="2 3">
    <name type="scientific">Penicillium camemberti (strain FM 013)</name>
    <dbReference type="NCBI Taxonomy" id="1429867"/>
    <lineage>
        <taxon>Eukaryota</taxon>
        <taxon>Fungi</taxon>
        <taxon>Dikarya</taxon>
        <taxon>Ascomycota</taxon>
        <taxon>Pezizomycotina</taxon>
        <taxon>Eurotiomycetes</taxon>
        <taxon>Eurotiomycetidae</taxon>
        <taxon>Eurotiales</taxon>
        <taxon>Aspergillaceae</taxon>
        <taxon>Penicillium</taxon>
    </lineage>
</organism>
<evidence type="ECO:0000256" key="1">
    <source>
        <dbReference type="SAM" id="MobiDB-lite"/>
    </source>
</evidence>
<evidence type="ECO:0000313" key="3">
    <source>
        <dbReference type="Proteomes" id="UP000053732"/>
    </source>
</evidence>
<accession>A0A0G4NUC2</accession>
<keyword evidence="3" id="KW-1185">Reference proteome</keyword>
<protein>
    <submittedName>
        <fullName evidence="2">Str. FM013</fullName>
    </submittedName>
</protein>
<feature type="region of interest" description="Disordered" evidence="1">
    <location>
        <begin position="74"/>
        <end position="155"/>
    </location>
</feature>
<gene>
    <name evidence="2" type="ORF">PCAMFM013_S001g000628</name>
</gene>